<dbReference type="PANTHER" id="PTHR17224">
    <property type="entry name" value="PEPTIDYL-TRNA HYDROLASE"/>
    <property type="match status" value="1"/>
</dbReference>
<dbReference type="SUPFAM" id="SSF53178">
    <property type="entry name" value="Peptidyl-tRNA hydrolase-like"/>
    <property type="match status" value="1"/>
</dbReference>
<feature type="binding site" evidence="7">
    <location>
        <position position="115"/>
    </location>
    <ligand>
        <name>tRNA</name>
        <dbReference type="ChEBI" id="CHEBI:17843"/>
    </ligand>
</feature>
<evidence type="ECO:0000256" key="3">
    <source>
        <dbReference type="ARBA" id="ARBA00022801"/>
    </source>
</evidence>
<comment type="function">
    <text evidence="7">Hydrolyzes ribosome-free peptidyl-tRNAs (with 1 or more amino acids incorporated), which drop off the ribosome during protein synthesis, or as a result of ribosome stalling.</text>
</comment>
<dbReference type="HAMAP" id="MF_00083">
    <property type="entry name" value="Pept_tRNA_hydro_bact"/>
    <property type="match status" value="1"/>
</dbReference>
<dbReference type="PROSITE" id="PS01196">
    <property type="entry name" value="PEPT_TRNA_HYDROL_2"/>
    <property type="match status" value="1"/>
</dbReference>
<evidence type="ECO:0000256" key="8">
    <source>
        <dbReference type="RuleBase" id="RU000673"/>
    </source>
</evidence>
<feature type="site" description="Stabilizes the basic form of H active site to accept a proton" evidence="7">
    <location>
        <position position="94"/>
    </location>
</feature>
<dbReference type="Proteomes" id="UP000191025">
    <property type="component" value="Unassembled WGS sequence"/>
</dbReference>
<dbReference type="EMBL" id="MXAN01000006">
    <property type="protein sequence ID" value="OPH39167.1"/>
    <property type="molecule type" value="Genomic_DNA"/>
</dbReference>
<evidence type="ECO:0000256" key="2">
    <source>
        <dbReference type="ARBA" id="ARBA00022555"/>
    </source>
</evidence>
<comment type="catalytic activity">
    <reaction evidence="7 8">
        <text>an N-acyl-L-alpha-aminoacyl-tRNA + H2O = an N-acyl-L-amino acid + a tRNA + H(+)</text>
        <dbReference type="Rhea" id="RHEA:54448"/>
        <dbReference type="Rhea" id="RHEA-COMP:10123"/>
        <dbReference type="Rhea" id="RHEA-COMP:13883"/>
        <dbReference type="ChEBI" id="CHEBI:15377"/>
        <dbReference type="ChEBI" id="CHEBI:15378"/>
        <dbReference type="ChEBI" id="CHEBI:59874"/>
        <dbReference type="ChEBI" id="CHEBI:78442"/>
        <dbReference type="ChEBI" id="CHEBI:138191"/>
        <dbReference type="EC" id="3.1.1.29"/>
    </reaction>
</comment>
<feature type="binding site" evidence="7">
    <location>
        <position position="69"/>
    </location>
    <ligand>
        <name>tRNA</name>
        <dbReference type="ChEBI" id="CHEBI:17843"/>
    </ligand>
</feature>
<dbReference type="CDD" id="cd00462">
    <property type="entry name" value="PTH"/>
    <property type="match status" value="1"/>
</dbReference>
<dbReference type="GeneID" id="302271385"/>
<comment type="similarity">
    <text evidence="5 7 9">Belongs to the PTH family.</text>
</comment>
<dbReference type="GO" id="GO:0000049">
    <property type="term" value="F:tRNA binding"/>
    <property type="evidence" value="ECO:0007669"/>
    <property type="project" value="UniProtKB-UniRule"/>
</dbReference>
<dbReference type="EMBL" id="LZMS01000078">
    <property type="protein sequence ID" value="OBX61051.1"/>
    <property type="molecule type" value="Genomic_DNA"/>
</dbReference>
<dbReference type="GO" id="GO:0005737">
    <property type="term" value="C:cytoplasm"/>
    <property type="evidence" value="ECO:0007669"/>
    <property type="project" value="UniProtKB-SubCell"/>
</dbReference>
<reference evidence="13" key="2">
    <citation type="submission" date="2017-03" db="EMBL/GenBank/DDBJ databases">
        <title>Draft genome sequence of Moraxella equi CCUG 4950T type strain.</title>
        <authorList>
            <person name="Salva-Serra F."/>
            <person name="Engstrom-Jakobsson H."/>
            <person name="Thorell K."/>
            <person name="Jaen-Luchoro D."/>
            <person name="Gonzales-Siles L."/>
            <person name="Karlsson R."/>
            <person name="Yazdan S."/>
            <person name="Boulund F."/>
            <person name="Johnning A."/>
            <person name="Engstrand L."/>
            <person name="Kristiansson E."/>
            <person name="Moore E."/>
        </authorList>
    </citation>
    <scope>NUCLEOTIDE SEQUENCE [LARGE SCALE GENOMIC DNA]</scope>
    <source>
        <strain evidence="13">CCUG 4441</strain>
    </source>
</reference>
<protein>
    <recommendedName>
        <fullName evidence="6 7">Peptidyl-tRNA hydrolase</fullName>
        <shortName evidence="7">Pth</shortName>
        <ecNumber evidence="1 7">3.1.1.29</ecNumber>
    </recommendedName>
</protein>
<feature type="site" description="Discriminates between blocked and unblocked aminoacyl-tRNA" evidence="7">
    <location>
        <position position="11"/>
    </location>
</feature>
<keyword evidence="3 7" id="KW-0378">Hydrolase</keyword>
<keyword evidence="4 7" id="KW-0694">RNA-binding</keyword>
<gene>
    <name evidence="7" type="primary">pth</name>
    <name evidence="10" type="ORF">A9309_08835</name>
    <name evidence="11" type="ORF">B5J94_01195</name>
</gene>
<dbReference type="InterPro" id="IPR018171">
    <property type="entry name" value="Pept_tRNA_hydro_CS"/>
</dbReference>
<evidence type="ECO:0000313" key="10">
    <source>
        <dbReference type="EMBL" id="OBX61051.1"/>
    </source>
</evidence>
<keyword evidence="2 7" id="KW-0820">tRNA-binding</keyword>
<dbReference type="InterPro" id="IPR036416">
    <property type="entry name" value="Pept_tRNA_hydro_sf"/>
</dbReference>
<evidence type="ECO:0000256" key="1">
    <source>
        <dbReference type="ARBA" id="ARBA00013260"/>
    </source>
</evidence>
<reference evidence="10 12" key="1">
    <citation type="submission" date="2016-06" db="EMBL/GenBank/DDBJ databases">
        <title>Draft genome of Moraxella lacunata CCUG 57757A.</title>
        <authorList>
            <person name="Salva-Serra F."/>
            <person name="Engstrom-Jakobsson H."/>
            <person name="Thorell K."/>
            <person name="Gonzales-Siles L."/>
            <person name="Karlsson R."/>
            <person name="Boulund F."/>
            <person name="Engstrand L."/>
            <person name="Kristiansson E."/>
            <person name="Moore E."/>
        </authorList>
    </citation>
    <scope>NUCLEOTIDE SEQUENCE [LARGE SCALE GENOMIC DNA]</scope>
    <source>
        <strain evidence="10 12">CCUG 57757A</strain>
    </source>
</reference>
<reference evidence="11" key="3">
    <citation type="submission" date="2017-03" db="EMBL/GenBank/DDBJ databases">
        <authorList>
            <person name="Afonso C.L."/>
            <person name="Miller P.J."/>
            <person name="Scott M.A."/>
            <person name="Spackman E."/>
            <person name="Goraichik I."/>
            <person name="Dimitrov K.M."/>
            <person name="Suarez D.L."/>
            <person name="Swayne D.E."/>
        </authorList>
    </citation>
    <scope>NUCLEOTIDE SEQUENCE</scope>
    <source>
        <strain evidence="11">CCUG 4441</strain>
    </source>
</reference>
<accession>A0A1B8PYB0</accession>
<dbReference type="RefSeq" id="WP_062499940.1">
    <property type="nucleotide sequence ID" value="NZ_JARDJM010000055.1"/>
</dbReference>
<comment type="function">
    <text evidence="7">Catalyzes the release of premature peptidyl moieties from peptidyl-tRNA molecules trapped in stalled 50S ribosomal subunits, and thus maintains levels of free tRNAs and 50S ribosomes.</text>
</comment>
<dbReference type="InterPro" id="IPR001328">
    <property type="entry name" value="Pept_tRNA_hydro"/>
</dbReference>
<dbReference type="GO" id="GO:0006515">
    <property type="term" value="P:protein quality control for misfolded or incompletely synthesized proteins"/>
    <property type="evidence" value="ECO:0007669"/>
    <property type="project" value="UniProtKB-UniRule"/>
</dbReference>
<dbReference type="Gene3D" id="3.40.50.1470">
    <property type="entry name" value="Peptidyl-tRNA hydrolase"/>
    <property type="match status" value="1"/>
</dbReference>
<dbReference type="PANTHER" id="PTHR17224:SF1">
    <property type="entry name" value="PEPTIDYL-TRNA HYDROLASE"/>
    <property type="match status" value="1"/>
</dbReference>
<comment type="caution">
    <text evidence="10">The sequence shown here is derived from an EMBL/GenBank/DDBJ whole genome shotgun (WGS) entry which is preliminary data.</text>
</comment>
<proteinExistence type="inferred from homology"/>
<comment type="subcellular location">
    <subcellularLocation>
        <location evidence="7">Cytoplasm</location>
    </subcellularLocation>
</comment>
<evidence type="ECO:0000313" key="13">
    <source>
        <dbReference type="Proteomes" id="UP000191025"/>
    </source>
</evidence>
<feature type="binding site" evidence="7">
    <location>
        <position position="16"/>
    </location>
    <ligand>
        <name>tRNA</name>
        <dbReference type="ChEBI" id="CHEBI:17843"/>
    </ligand>
</feature>
<evidence type="ECO:0000256" key="4">
    <source>
        <dbReference type="ARBA" id="ARBA00022884"/>
    </source>
</evidence>
<sequence length="193" mass="21023">MMIKLIVGLGNVGAEYKDTRHNAGFWFADALCDKFGITLTHDKKFHGSVGRGTIYGQDVRLLTPDTFMNRSGMAVAPFAKFYNIAPHEILIAHDELDISAGSLRLKKGGGHGGHNGLKDIVPHIGADFWRLRVGIGRPAHSSMVSGWVLSKPMSDDRVNIDRAIECGMNALELLIKGDEQKAISLANGFKLPT</sequence>
<dbReference type="FunFam" id="3.40.50.1470:FF:000001">
    <property type="entry name" value="Peptidyl-tRNA hydrolase"/>
    <property type="match status" value="1"/>
</dbReference>
<organism evidence="10 12">
    <name type="scientific">Moraxella lacunata</name>
    <dbReference type="NCBI Taxonomy" id="477"/>
    <lineage>
        <taxon>Bacteria</taxon>
        <taxon>Pseudomonadati</taxon>
        <taxon>Pseudomonadota</taxon>
        <taxon>Gammaproteobacteria</taxon>
        <taxon>Moraxellales</taxon>
        <taxon>Moraxellaceae</taxon>
        <taxon>Moraxella</taxon>
    </lineage>
</organism>
<keyword evidence="7" id="KW-0963">Cytoplasm</keyword>
<dbReference type="Proteomes" id="UP000092607">
    <property type="component" value="Unassembled WGS sequence"/>
</dbReference>
<evidence type="ECO:0000256" key="5">
    <source>
        <dbReference type="ARBA" id="ARBA00038063"/>
    </source>
</evidence>
<dbReference type="GO" id="GO:0072344">
    <property type="term" value="P:rescue of stalled ribosome"/>
    <property type="evidence" value="ECO:0007669"/>
    <property type="project" value="UniProtKB-UniRule"/>
</dbReference>
<comment type="subunit">
    <text evidence="7">Monomer.</text>
</comment>
<dbReference type="PROSITE" id="PS01195">
    <property type="entry name" value="PEPT_TRNA_HYDROL_1"/>
    <property type="match status" value="1"/>
</dbReference>
<name>A0A1B8PYB0_MORLA</name>
<evidence type="ECO:0000256" key="9">
    <source>
        <dbReference type="RuleBase" id="RU004320"/>
    </source>
</evidence>
<dbReference type="Pfam" id="PF01195">
    <property type="entry name" value="Pept_tRNA_hydro"/>
    <property type="match status" value="1"/>
</dbReference>
<dbReference type="NCBIfam" id="TIGR00447">
    <property type="entry name" value="pth"/>
    <property type="match status" value="1"/>
</dbReference>
<evidence type="ECO:0000256" key="7">
    <source>
        <dbReference type="HAMAP-Rule" id="MF_00083"/>
    </source>
</evidence>
<evidence type="ECO:0000256" key="6">
    <source>
        <dbReference type="ARBA" id="ARBA00050038"/>
    </source>
</evidence>
<dbReference type="AlphaFoldDB" id="A0A1B8PYB0"/>
<dbReference type="GO" id="GO:0004045">
    <property type="term" value="F:peptidyl-tRNA hydrolase activity"/>
    <property type="evidence" value="ECO:0007669"/>
    <property type="project" value="UniProtKB-UniRule"/>
</dbReference>
<evidence type="ECO:0000313" key="12">
    <source>
        <dbReference type="Proteomes" id="UP000092607"/>
    </source>
</evidence>
<dbReference type="EC" id="3.1.1.29" evidence="1 7"/>
<feature type="active site" description="Proton acceptor" evidence="7">
    <location>
        <position position="21"/>
    </location>
</feature>
<feature type="binding site" evidence="7">
    <location>
        <position position="67"/>
    </location>
    <ligand>
        <name>tRNA</name>
        <dbReference type="ChEBI" id="CHEBI:17843"/>
    </ligand>
</feature>
<evidence type="ECO:0000313" key="11">
    <source>
        <dbReference type="EMBL" id="OPH39167.1"/>
    </source>
</evidence>